<name>A0A1I8G1S0_9PLAT</name>
<dbReference type="WBParaSite" id="maker-uti_cns_0000480-snap-gene-0.3-mRNA-1">
    <property type="protein sequence ID" value="maker-uti_cns_0000480-snap-gene-0.3-mRNA-1"/>
    <property type="gene ID" value="maker-uti_cns_0000480-snap-gene-0.3"/>
</dbReference>
<evidence type="ECO:0000313" key="2">
    <source>
        <dbReference type="Proteomes" id="UP000095280"/>
    </source>
</evidence>
<dbReference type="InterPro" id="IPR052660">
    <property type="entry name" value="Erythrocyte_Invasion_ImmMod"/>
</dbReference>
<accession>A0A1I8G1S0</accession>
<keyword evidence="2" id="KW-1185">Reference proteome</keyword>
<dbReference type="PANTHER" id="PTHR16021">
    <property type="entry name" value="MANSC DOMAIN CONTAINING PROTEIN 1"/>
    <property type="match status" value="1"/>
</dbReference>
<organism evidence="2 3">
    <name type="scientific">Macrostomum lignano</name>
    <dbReference type="NCBI Taxonomy" id="282301"/>
    <lineage>
        <taxon>Eukaryota</taxon>
        <taxon>Metazoa</taxon>
        <taxon>Spiralia</taxon>
        <taxon>Lophotrochozoa</taxon>
        <taxon>Platyhelminthes</taxon>
        <taxon>Rhabditophora</taxon>
        <taxon>Macrostomorpha</taxon>
        <taxon>Macrostomida</taxon>
        <taxon>Macrostomidae</taxon>
        <taxon>Macrostomum</taxon>
    </lineage>
</organism>
<proteinExistence type="predicted"/>
<dbReference type="Proteomes" id="UP000095280">
    <property type="component" value="Unplaced"/>
</dbReference>
<reference evidence="3" key="1">
    <citation type="submission" date="2016-11" db="UniProtKB">
        <authorList>
            <consortium name="WormBaseParasite"/>
        </authorList>
    </citation>
    <scope>IDENTIFICATION</scope>
</reference>
<evidence type="ECO:0000256" key="1">
    <source>
        <dbReference type="SAM" id="MobiDB-lite"/>
    </source>
</evidence>
<protein>
    <submittedName>
        <fullName evidence="3">ZP domain-containing protein</fullName>
    </submittedName>
</protein>
<feature type="region of interest" description="Disordered" evidence="1">
    <location>
        <begin position="192"/>
        <end position="278"/>
    </location>
</feature>
<dbReference type="PANTHER" id="PTHR16021:SF13">
    <property type="entry name" value="ETS DOMAIN-CONTAINING PROTEIN-RELATED"/>
    <property type="match status" value="1"/>
</dbReference>
<feature type="region of interest" description="Disordered" evidence="1">
    <location>
        <begin position="426"/>
        <end position="507"/>
    </location>
</feature>
<sequence>HYQHIKHNQQHQHYFDHDNIHFYDDDTDNANNNSDNLNHNQHNTDNHHYCRIVNGMSDYSYIPLTAVNHATNDPLRGWLVHQNDVMQIDLVLGSCRAPIRIETICISGTVKRANILYGETFDKPFVPVPRSASVSSDVGDLCYDIKLVAAKIGIFPLEFKSSAPNKTQYQFYLTINACFLPLSAVCLTTPTTTTSTTTTPTTPTSTKTTSTTSTTPTTTSTTASTQTTSISTSTPTTVSTTTPATTTTGTTSSSTTQTTATPTTSTTGTTTTTTSTTPKPTICPLINGLTSSTYIPSYSISGVSSDPTFGYSILRSTSGFMDIDLSAVKCRPNPVYIERICLYGNIKQANIHLKRSVTGNLVFSELSFTTTGDAMADSLCYSIGFNISAVRIAPQLVKSYDSAATNFRFSVTIEGCFEPLPSTCTAPTTTTSTTTSTTTPRTTTSATTSTSTTTTTPTSSTTITTPTTTLTTTTTSTTPTTTSTTTTTTPTTTTPTSTTTTSPSTTC</sequence>
<dbReference type="AlphaFoldDB" id="A0A1I8G1S0"/>
<evidence type="ECO:0000313" key="3">
    <source>
        <dbReference type="WBParaSite" id="maker-uti_cns_0000480-snap-gene-0.3-mRNA-1"/>
    </source>
</evidence>